<accession>A0ACB7TEK8</accession>
<keyword evidence="2" id="KW-1185">Reference proteome</keyword>
<gene>
    <name evidence="1" type="ORF">HPB50_008798</name>
</gene>
<dbReference type="Proteomes" id="UP000821845">
    <property type="component" value="Chromosome 1"/>
</dbReference>
<dbReference type="EMBL" id="CM023481">
    <property type="protein sequence ID" value="KAH6945508.1"/>
    <property type="molecule type" value="Genomic_DNA"/>
</dbReference>
<sequence length="467" mass="52816">MDASAFYGAPNIRNHARTRPRAVNSAVDQLFEAIMIGDVSDAELSDDEVADAQFVETETASDEEQGPTLHPAESETRHSDSDEPPPKKVKQVKWLAKAFDPGDTRCTYQPLGGSAPVEPLKYFAKYFTEDVFEDLTKYTNIYALQNTGTELSCSVQEMKVFFGILIYMGVLKFPRARMYWQSGTRISAIADAMAVNRFFKLRSALHITDQNEPRDTSSDDKFWKVRPLLDVIRSRCLQLEELEQNCIDEQMVAFSGRVPAKQVVKSKPNPVGVKIFVRCSTDGLAHDFELYQGKGTGIDREFSYLGLGGCVVMRLVESFPQHRNLKLFFDNYFTSVLLLRELKSIGILATGTIRSNRLLGCQLKGEKEMRKDERGSTDIKVTEAGDVALVRWKDNNLVTVASTQVSTGETKAVSRWSSSKKERIEVECPQAILEYNRHMGGVDKLDFIMSLYHIRAKTKKWPWLKFL</sequence>
<protein>
    <submittedName>
        <fullName evidence="1">Uncharacterized protein</fullName>
    </submittedName>
</protein>
<evidence type="ECO:0000313" key="1">
    <source>
        <dbReference type="EMBL" id="KAH6945508.1"/>
    </source>
</evidence>
<comment type="caution">
    <text evidence="1">The sequence shown here is derived from an EMBL/GenBank/DDBJ whole genome shotgun (WGS) entry which is preliminary data.</text>
</comment>
<organism evidence="1 2">
    <name type="scientific">Hyalomma asiaticum</name>
    <name type="common">Tick</name>
    <dbReference type="NCBI Taxonomy" id="266040"/>
    <lineage>
        <taxon>Eukaryota</taxon>
        <taxon>Metazoa</taxon>
        <taxon>Ecdysozoa</taxon>
        <taxon>Arthropoda</taxon>
        <taxon>Chelicerata</taxon>
        <taxon>Arachnida</taxon>
        <taxon>Acari</taxon>
        <taxon>Parasitiformes</taxon>
        <taxon>Ixodida</taxon>
        <taxon>Ixodoidea</taxon>
        <taxon>Ixodidae</taxon>
        <taxon>Hyalomminae</taxon>
        <taxon>Hyalomma</taxon>
    </lineage>
</organism>
<proteinExistence type="predicted"/>
<evidence type="ECO:0000313" key="2">
    <source>
        <dbReference type="Proteomes" id="UP000821845"/>
    </source>
</evidence>
<name>A0ACB7TEK8_HYAAI</name>
<reference evidence="1" key="1">
    <citation type="submission" date="2020-05" db="EMBL/GenBank/DDBJ databases">
        <title>Large-scale comparative analyses of tick genomes elucidate their genetic diversity and vector capacities.</title>
        <authorList>
            <person name="Jia N."/>
            <person name="Wang J."/>
            <person name="Shi W."/>
            <person name="Du L."/>
            <person name="Sun Y."/>
            <person name="Zhan W."/>
            <person name="Jiang J."/>
            <person name="Wang Q."/>
            <person name="Zhang B."/>
            <person name="Ji P."/>
            <person name="Sakyi L.B."/>
            <person name="Cui X."/>
            <person name="Yuan T."/>
            <person name="Jiang B."/>
            <person name="Yang W."/>
            <person name="Lam T.T.-Y."/>
            <person name="Chang Q."/>
            <person name="Ding S."/>
            <person name="Wang X."/>
            <person name="Zhu J."/>
            <person name="Ruan X."/>
            <person name="Zhao L."/>
            <person name="Wei J."/>
            <person name="Que T."/>
            <person name="Du C."/>
            <person name="Cheng J."/>
            <person name="Dai P."/>
            <person name="Han X."/>
            <person name="Huang E."/>
            <person name="Gao Y."/>
            <person name="Liu J."/>
            <person name="Shao H."/>
            <person name="Ye R."/>
            <person name="Li L."/>
            <person name="Wei W."/>
            <person name="Wang X."/>
            <person name="Wang C."/>
            <person name="Yang T."/>
            <person name="Huo Q."/>
            <person name="Li W."/>
            <person name="Guo W."/>
            <person name="Chen H."/>
            <person name="Zhou L."/>
            <person name="Ni X."/>
            <person name="Tian J."/>
            <person name="Zhou Y."/>
            <person name="Sheng Y."/>
            <person name="Liu T."/>
            <person name="Pan Y."/>
            <person name="Xia L."/>
            <person name="Li J."/>
            <person name="Zhao F."/>
            <person name="Cao W."/>
        </authorList>
    </citation>
    <scope>NUCLEOTIDE SEQUENCE</scope>
    <source>
        <strain evidence="1">Hyas-2018</strain>
    </source>
</reference>